<evidence type="ECO:0000256" key="5">
    <source>
        <dbReference type="ARBA" id="ARBA00022968"/>
    </source>
</evidence>
<keyword evidence="8" id="KW-0472">Membrane</keyword>
<keyword evidence="6" id="KW-1133">Transmembrane helix</keyword>
<evidence type="ECO:0000313" key="12">
    <source>
        <dbReference type="Proteomes" id="UP000504610"/>
    </source>
</evidence>
<gene>
    <name evidence="13" type="primary">LOC108825837</name>
</gene>
<dbReference type="Pfam" id="PF03360">
    <property type="entry name" value="Glyco_transf_43"/>
    <property type="match status" value="1"/>
</dbReference>
<keyword evidence="12" id="KW-1185">Reference proteome</keyword>
<dbReference type="GO" id="GO:0000139">
    <property type="term" value="C:Golgi membrane"/>
    <property type="evidence" value="ECO:0007669"/>
    <property type="project" value="UniProtKB-SubCell"/>
</dbReference>
<dbReference type="GO" id="GO:0071555">
    <property type="term" value="P:cell wall organization"/>
    <property type="evidence" value="ECO:0007669"/>
    <property type="project" value="UniProtKB-KW"/>
</dbReference>
<name>A0A9W3CFR7_RAPSA</name>
<evidence type="ECO:0000256" key="9">
    <source>
        <dbReference type="ARBA" id="ARBA00023180"/>
    </source>
</evidence>
<dbReference type="KEGG" id="rsz:108825837"/>
<keyword evidence="3 11" id="KW-0808">Transferase</keyword>
<keyword evidence="5 11" id="KW-0735">Signal-anchor</keyword>
<reference evidence="12" key="1">
    <citation type="journal article" date="2019" name="Database">
        <title>The radish genome database (RadishGD): an integrated information resource for radish genomics.</title>
        <authorList>
            <person name="Yu H.J."/>
            <person name="Baek S."/>
            <person name="Lee Y.J."/>
            <person name="Cho A."/>
            <person name="Mun J.H."/>
        </authorList>
    </citation>
    <scope>NUCLEOTIDE SEQUENCE [LARGE SCALE GENOMIC DNA]</scope>
    <source>
        <strain evidence="12">cv. WK10039</strain>
    </source>
</reference>
<dbReference type="GO" id="GO:0010417">
    <property type="term" value="P:glucuronoxylan biosynthetic process"/>
    <property type="evidence" value="ECO:0007669"/>
    <property type="project" value="TreeGrafter"/>
</dbReference>
<dbReference type="PANTHER" id="PTHR10896">
    <property type="entry name" value="GALACTOSYLGALACTOSYLXYLOSYLPROTEIN 3-BETA-GLUCURONOSYLTRANSFERASE BETA-1,3-GLUCURONYLTRANSFERASE"/>
    <property type="match status" value="1"/>
</dbReference>
<dbReference type="Gene3D" id="3.90.550.10">
    <property type="entry name" value="Spore Coat Polysaccharide Biosynthesis Protein SpsA, Chain A"/>
    <property type="match status" value="1"/>
</dbReference>
<dbReference type="Proteomes" id="UP000504610">
    <property type="component" value="Chromosome 9"/>
</dbReference>
<evidence type="ECO:0000256" key="6">
    <source>
        <dbReference type="ARBA" id="ARBA00022989"/>
    </source>
</evidence>
<dbReference type="GO" id="GO:0042285">
    <property type="term" value="F:xylosyltransferase activity"/>
    <property type="evidence" value="ECO:0007669"/>
    <property type="project" value="TreeGrafter"/>
</dbReference>
<evidence type="ECO:0000256" key="3">
    <source>
        <dbReference type="ARBA" id="ARBA00022679"/>
    </source>
</evidence>
<keyword evidence="10 11" id="KW-0961">Cell wall biogenesis/degradation</keyword>
<organism evidence="12 13">
    <name type="scientific">Raphanus sativus</name>
    <name type="common">Radish</name>
    <name type="synonym">Raphanus raphanistrum var. sativus</name>
    <dbReference type="NCBI Taxonomy" id="3726"/>
    <lineage>
        <taxon>Eukaryota</taxon>
        <taxon>Viridiplantae</taxon>
        <taxon>Streptophyta</taxon>
        <taxon>Embryophyta</taxon>
        <taxon>Tracheophyta</taxon>
        <taxon>Spermatophyta</taxon>
        <taxon>Magnoliopsida</taxon>
        <taxon>eudicotyledons</taxon>
        <taxon>Gunneridae</taxon>
        <taxon>Pentapetalae</taxon>
        <taxon>rosids</taxon>
        <taxon>malvids</taxon>
        <taxon>Brassicales</taxon>
        <taxon>Brassicaceae</taxon>
        <taxon>Brassiceae</taxon>
        <taxon>Raphanus</taxon>
    </lineage>
</organism>
<keyword evidence="9" id="KW-0325">Glycoprotein</keyword>
<evidence type="ECO:0000256" key="10">
    <source>
        <dbReference type="ARBA" id="ARBA00023316"/>
    </source>
</evidence>
<keyword evidence="4" id="KW-0812">Transmembrane</keyword>
<dbReference type="AlphaFoldDB" id="A0A9W3CFR7"/>
<accession>A0A9W3CFR7</accession>
<dbReference type="PANTHER" id="PTHR10896:SF17">
    <property type="entry name" value="BETA-1,4-XYLOSYLTRANSFERASE IRX14H-RELATED"/>
    <property type="match status" value="1"/>
</dbReference>
<evidence type="ECO:0000256" key="2">
    <source>
        <dbReference type="ARBA" id="ARBA00007706"/>
    </source>
</evidence>
<sequence length="194" mass="21682">MRVQRMRVVREEKLDGFVVFADDSNMHSVELFDEIQSVKWFGALSVGILAHSGNADELSSVLKMNQEGKPLSMPIQGPSCDSSGKHVFDTQPYATKSGVYVDDKAAVMPSKMEWSGFVLLWKESVDDRLVRVKDVNNLLDGNEGIEDGPLSFHLEANSKFPPGWLDHKVSLRHNCAVKEDTMARESSSKLQQEL</sequence>
<evidence type="ECO:0000256" key="8">
    <source>
        <dbReference type="ARBA" id="ARBA00023136"/>
    </source>
</evidence>
<dbReference type="GeneID" id="108825837"/>
<comment type="function">
    <text evidence="11">Involved in the synthesis of glucuronoxylan hemicellulose in secondary cell walls.</text>
</comment>
<evidence type="ECO:0000256" key="1">
    <source>
        <dbReference type="ARBA" id="ARBA00004323"/>
    </source>
</evidence>
<dbReference type="EC" id="2.4.-.-" evidence="11"/>
<dbReference type="GO" id="GO:0015018">
    <property type="term" value="F:galactosylgalactosylxylosylprotein 3-beta-glucuronosyltransferase activity"/>
    <property type="evidence" value="ECO:0007669"/>
    <property type="project" value="InterPro"/>
</dbReference>
<dbReference type="InterPro" id="IPR029044">
    <property type="entry name" value="Nucleotide-diphossugar_trans"/>
</dbReference>
<dbReference type="GO" id="GO:0009834">
    <property type="term" value="P:plant-type secondary cell wall biogenesis"/>
    <property type="evidence" value="ECO:0007669"/>
    <property type="project" value="TreeGrafter"/>
</dbReference>
<dbReference type="RefSeq" id="XP_056850403.1">
    <property type="nucleotide sequence ID" value="XM_056994423.1"/>
</dbReference>
<keyword evidence="7 11" id="KW-0333">Golgi apparatus</keyword>
<dbReference type="SUPFAM" id="SSF53448">
    <property type="entry name" value="Nucleotide-diphospho-sugar transferases"/>
    <property type="match status" value="1"/>
</dbReference>
<evidence type="ECO:0000256" key="4">
    <source>
        <dbReference type="ARBA" id="ARBA00022692"/>
    </source>
</evidence>
<evidence type="ECO:0000313" key="13">
    <source>
        <dbReference type="RefSeq" id="XP_056850403.1"/>
    </source>
</evidence>
<comment type="subcellular location">
    <subcellularLocation>
        <location evidence="1 11">Golgi apparatus membrane</location>
        <topology evidence="1 11">Single-pass type II membrane protein</topology>
    </subcellularLocation>
</comment>
<evidence type="ECO:0000256" key="7">
    <source>
        <dbReference type="ARBA" id="ARBA00023034"/>
    </source>
</evidence>
<protein>
    <recommendedName>
        <fullName evidence="11">Glycosyltransferases</fullName>
        <ecNumber evidence="11">2.4.-.-</ecNumber>
    </recommendedName>
</protein>
<evidence type="ECO:0000256" key="11">
    <source>
        <dbReference type="RuleBase" id="RU363127"/>
    </source>
</evidence>
<comment type="similarity">
    <text evidence="2 11">Belongs to the glycosyltransferase 43 family.</text>
</comment>
<proteinExistence type="inferred from homology"/>
<reference evidence="13" key="2">
    <citation type="submission" date="2025-08" db="UniProtKB">
        <authorList>
            <consortium name="RefSeq"/>
        </authorList>
    </citation>
    <scope>IDENTIFICATION</scope>
    <source>
        <tissue evidence="13">Leaf</tissue>
    </source>
</reference>
<dbReference type="OrthoDB" id="675023at2759"/>
<dbReference type="InterPro" id="IPR005027">
    <property type="entry name" value="Glyco_trans_43"/>
</dbReference>